<feature type="domain" description="LamG-like jellyroll fold" evidence="4">
    <location>
        <begin position="212"/>
        <end position="351"/>
    </location>
</feature>
<proteinExistence type="predicted"/>
<keyword evidence="2" id="KW-1015">Disulfide bond</keyword>
<name>C3YCM4_BRAFL</name>
<dbReference type="InterPro" id="IPR026919">
    <property type="entry name" value="ADGRV1"/>
</dbReference>
<dbReference type="PANTHER" id="PTHR46682:SF1">
    <property type="entry name" value="ADHESION G-PROTEIN COUPLED RECEPTOR V1"/>
    <property type="match status" value="1"/>
</dbReference>
<sequence>MKVKDLCTKFVNVPISQNADSLLAPGGPKAPESGSTGNEKGEDSTRIRSKRQAGNANTVRLPLPGCMQGPPGPPGAAGRDGVPGRDGRDGVQGPPGTAGCGCDCAGVPGPPGPKGDTGEPGPQGMPGLPGVCDKNCTDETESGDVNCSKGLDADLLAYYPFDDSYSDSQGNFDLAPQGGVSLHPGGNGNGYAQFGGAGRLVANGFISHVWGSSLTASVWFKRTGQFGNYQGIINTGYHASGSWEIRMGRENGGTMIGCGVVTSDSSQTWDYVHLHASTNTWHHAVMTYDGTLTKFYLDNVEQTGNDQCCSGPIIDKGNPLVIGQAGPGKSNEYFFGFIDEVRLYSRALYVHGCKGLDVDLLAYYPFDDSYADTQGNFDLAPQGGVSLQPGGNGNGCAQFGGAGRLVANGFTSHAWGSSLTVSVWFKRTGQFGNYQGIINTGYHASGSWEIRMGRENGGTMIGCGVVTSDSSQTWDYVHLHASTNTWHHAVMTYDGTLTKFYLDNVAQTGNDQCCSGPIIDKGNPLVIGQAGPGMSNEYFFGFIDEVRLYSRALCAEEVATLYQATRPE</sequence>
<dbReference type="GO" id="GO:0016020">
    <property type="term" value="C:membrane"/>
    <property type="evidence" value="ECO:0007669"/>
    <property type="project" value="InterPro"/>
</dbReference>
<accession>C3YCM4</accession>
<dbReference type="EMBL" id="GG666501">
    <property type="protein sequence ID" value="EEN62061.1"/>
    <property type="molecule type" value="Genomic_DNA"/>
</dbReference>
<organism>
    <name type="scientific">Branchiostoma floridae</name>
    <name type="common">Florida lancelet</name>
    <name type="synonym">Amphioxus</name>
    <dbReference type="NCBI Taxonomy" id="7739"/>
    <lineage>
        <taxon>Eukaryota</taxon>
        <taxon>Metazoa</taxon>
        <taxon>Chordata</taxon>
        <taxon>Cephalochordata</taxon>
        <taxon>Leptocardii</taxon>
        <taxon>Amphioxiformes</taxon>
        <taxon>Branchiostomatidae</taxon>
        <taxon>Branchiostoma</taxon>
    </lineage>
</organism>
<keyword evidence="1" id="KW-0732">Signal</keyword>
<dbReference type="Pfam" id="PF13385">
    <property type="entry name" value="Laminin_G_3"/>
    <property type="match status" value="2"/>
</dbReference>
<evidence type="ECO:0000313" key="5">
    <source>
        <dbReference type="EMBL" id="EEN62061.1"/>
    </source>
</evidence>
<dbReference type="InterPro" id="IPR006558">
    <property type="entry name" value="LamG-like"/>
</dbReference>
<dbReference type="SMART" id="SM00560">
    <property type="entry name" value="LamGL"/>
    <property type="match status" value="2"/>
</dbReference>
<feature type="domain" description="LamG-like jellyroll fold" evidence="4">
    <location>
        <begin position="417"/>
        <end position="556"/>
    </location>
</feature>
<dbReference type="Gene3D" id="2.60.120.200">
    <property type="match status" value="2"/>
</dbReference>
<reference evidence="5" key="1">
    <citation type="journal article" date="2008" name="Nature">
        <title>The amphioxus genome and the evolution of the chordate karyotype.</title>
        <authorList>
            <consortium name="US DOE Joint Genome Institute (JGI-PGF)"/>
            <person name="Putnam N.H."/>
            <person name="Butts T."/>
            <person name="Ferrier D.E.K."/>
            <person name="Furlong R.F."/>
            <person name="Hellsten U."/>
            <person name="Kawashima T."/>
            <person name="Robinson-Rechavi M."/>
            <person name="Shoguchi E."/>
            <person name="Terry A."/>
            <person name="Yu J.-K."/>
            <person name="Benito-Gutierrez E.L."/>
            <person name="Dubchak I."/>
            <person name="Garcia-Fernandez J."/>
            <person name="Gibson-Brown J.J."/>
            <person name="Grigoriev I.V."/>
            <person name="Horton A.C."/>
            <person name="de Jong P.J."/>
            <person name="Jurka J."/>
            <person name="Kapitonov V.V."/>
            <person name="Kohara Y."/>
            <person name="Kuroki Y."/>
            <person name="Lindquist E."/>
            <person name="Lucas S."/>
            <person name="Osoegawa K."/>
            <person name="Pennacchio L.A."/>
            <person name="Salamov A.A."/>
            <person name="Satou Y."/>
            <person name="Sauka-Spengler T."/>
            <person name="Schmutz J."/>
            <person name="Shin-I T."/>
            <person name="Toyoda A."/>
            <person name="Bronner-Fraser M."/>
            <person name="Fujiyama A."/>
            <person name="Holland L.Z."/>
            <person name="Holland P.W.H."/>
            <person name="Satoh N."/>
            <person name="Rokhsar D.S."/>
        </authorList>
    </citation>
    <scope>NUCLEOTIDE SEQUENCE [LARGE SCALE GENOMIC DNA]</scope>
    <source>
        <strain evidence="5">S238N-H82</strain>
        <tissue evidence="5">Testes</tissue>
    </source>
</reference>
<evidence type="ECO:0000259" key="4">
    <source>
        <dbReference type="SMART" id="SM00560"/>
    </source>
</evidence>
<dbReference type="PANTHER" id="PTHR46682">
    <property type="entry name" value="ADHESION G-PROTEIN COUPLED RECEPTOR V1"/>
    <property type="match status" value="1"/>
</dbReference>
<dbReference type="eggNOG" id="ENOG502S0SI">
    <property type="taxonomic scope" value="Eukaryota"/>
</dbReference>
<evidence type="ECO:0000256" key="2">
    <source>
        <dbReference type="ARBA" id="ARBA00023157"/>
    </source>
</evidence>
<evidence type="ECO:0000256" key="1">
    <source>
        <dbReference type="ARBA" id="ARBA00022729"/>
    </source>
</evidence>
<dbReference type="InParanoid" id="C3YCM4"/>
<dbReference type="AlphaFoldDB" id="C3YCM4"/>
<evidence type="ECO:0000256" key="3">
    <source>
        <dbReference type="SAM" id="MobiDB-lite"/>
    </source>
</evidence>
<gene>
    <name evidence="5" type="ORF">BRAFLDRAFT_129524</name>
</gene>
<dbReference type="SUPFAM" id="SSF49899">
    <property type="entry name" value="Concanavalin A-like lectins/glucanases"/>
    <property type="match status" value="2"/>
</dbReference>
<dbReference type="GO" id="GO:0004930">
    <property type="term" value="F:G protein-coupled receptor activity"/>
    <property type="evidence" value="ECO:0007669"/>
    <property type="project" value="InterPro"/>
</dbReference>
<feature type="region of interest" description="Disordered" evidence="3">
    <location>
        <begin position="14"/>
        <end position="95"/>
    </location>
</feature>
<dbReference type="InterPro" id="IPR013320">
    <property type="entry name" value="ConA-like_dom_sf"/>
</dbReference>
<protein>
    <recommendedName>
        <fullName evidence="4">LamG-like jellyroll fold domain-containing protein</fullName>
    </recommendedName>
</protein>